<proteinExistence type="predicted"/>
<accession>A0A1R3GGW4</accession>
<reference evidence="2 3" key="1">
    <citation type="submission" date="2013-09" db="EMBL/GenBank/DDBJ databases">
        <title>Corchorus capsularis genome sequencing.</title>
        <authorList>
            <person name="Alam M."/>
            <person name="Haque M.S."/>
            <person name="Islam M.S."/>
            <person name="Emdad E.M."/>
            <person name="Islam M.M."/>
            <person name="Ahmed B."/>
            <person name="Halim A."/>
            <person name="Hossen Q.M.M."/>
            <person name="Hossain M.Z."/>
            <person name="Ahmed R."/>
            <person name="Khan M.M."/>
            <person name="Islam R."/>
            <person name="Rashid M.M."/>
            <person name="Khan S.A."/>
            <person name="Rahman M.S."/>
            <person name="Alam M."/>
        </authorList>
    </citation>
    <scope>NUCLEOTIDE SEQUENCE [LARGE SCALE GENOMIC DNA]</scope>
    <source>
        <strain evidence="3">cv. CVL-1</strain>
        <tissue evidence="2">Whole seedling</tissue>
    </source>
</reference>
<evidence type="ECO:0008006" key="4">
    <source>
        <dbReference type="Google" id="ProtNLM"/>
    </source>
</evidence>
<evidence type="ECO:0000256" key="1">
    <source>
        <dbReference type="SAM" id="MobiDB-lite"/>
    </source>
</evidence>
<feature type="region of interest" description="Disordered" evidence="1">
    <location>
        <begin position="1"/>
        <end position="42"/>
    </location>
</feature>
<protein>
    <recommendedName>
        <fullName evidence="4">CDP-diacylglycerol-glycerol-3-phosphate 3-phosphatidyltransferase</fullName>
    </recommendedName>
</protein>
<comment type="caution">
    <text evidence="2">The sequence shown here is derived from an EMBL/GenBank/DDBJ whole genome shotgun (WGS) entry which is preliminary data.</text>
</comment>
<dbReference type="Proteomes" id="UP000188268">
    <property type="component" value="Unassembled WGS sequence"/>
</dbReference>
<gene>
    <name evidence="2" type="ORF">CCACVL1_25839</name>
</gene>
<organism evidence="2 3">
    <name type="scientific">Corchorus capsularis</name>
    <name type="common">Jute</name>
    <dbReference type="NCBI Taxonomy" id="210143"/>
    <lineage>
        <taxon>Eukaryota</taxon>
        <taxon>Viridiplantae</taxon>
        <taxon>Streptophyta</taxon>
        <taxon>Embryophyta</taxon>
        <taxon>Tracheophyta</taxon>
        <taxon>Spermatophyta</taxon>
        <taxon>Magnoliopsida</taxon>
        <taxon>eudicotyledons</taxon>
        <taxon>Gunneridae</taxon>
        <taxon>Pentapetalae</taxon>
        <taxon>rosids</taxon>
        <taxon>malvids</taxon>
        <taxon>Malvales</taxon>
        <taxon>Malvaceae</taxon>
        <taxon>Grewioideae</taxon>
        <taxon>Apeibeae</taxon>
        <taxon>Corchorus</taxon>
    </lineage>
</organism>
<evidence type="ECO:0000313" key="2">
    <source>
        <dbReference type="EMBL" id="OMO57323.1"/>
    </source>
</evidence>
<dbReference type="OrthoDB" id="1905524at2759"/>
<dbReference type="PANTHER" id="PTHR33386:SF5">
    <property type="entry name" value="OS02G0740600 PROTEIN"/>
    <property type="match status" value="1"/>
</dbReference>
<dbReference type="PANTHER" id="PTHR33386">
    <property type="entry name" value="OS02G0740600 PROTEIN"/>
    <property type="match status" value="1"/>
</dbReference>
<dbReference type="STRING" id="210143.A0A1R3GGW4"/>
<dbReference type="OMA" id="WIKEKCS"/>
<dbReference type="Gramene" id="OMO57323">
    <property type="protein sequence ID" value="OMO57323"/>
    <property type="gene ID" value="CCACVL1_25839"/>
</dbReference>
<feature type="compositionally biased region" description="Polar residues" evidence="1">
    <location>
        <begin position="1"/>
        <end position="12"/>
    </location>
</feature>
<dbReference type="EMBL" id="AWWV01014384">
    <property type="protein sequence ID" value="OMO57323.1"/>
    <property type="molecule type" value="Genomic_DNA"/>
</dbReference>
<name>A0A1R3GGW4_COCAP</name>
<dbReference type="AlphaFoldDB" id="A0A1R3GGW4"/>
<keyword evidence="3" id="KW-1185">Reference proteome</keyword>
<sequence>MESNGSYGTSWADQWDYGPDPQPTETSKTNGGGAKAKYSKKVEDGLSKTKAVAVTGVKKAKVGASAGIKWIKEKCSKTTQKQSN</sequence>
<evidence type="ECO:0000313" key="3">
    <source>
        <dbReference type="Proteomes" id="UP000188268"/>
    </source>
</evidence>